<accession>A0ABZ0VM34</accession>
<sequence>MESFVEKILYDNWIGNICHEREMDFPKLSDVYDVIDMLDAKTRTILSLYGRDGSFLTIGGGAGQYVVYASMSDEQLWNLHPIDAKSDRKIILNAGGQEGEYSSHQIVGKETVIQSAASFFFHGTLEPSNQWEKQE</sequence>
<organism evidence="1 2">
    <name type="scientific">Mesorhizobium huakuii</name>
    <dbReference type="NCBI Taxonomy" id="28104"/>
    <lineage>
        <taxon>Bacteria</taxon>
        <taxon>Pseudomonadati</taxon>
        <taxon>Pseudomonadota</taxon>
        <taxon>Alphaproteobacteria</taxon>
        <taxon>Hyphomicrobiales</taxon>
        <taxon>Phyllobacteriaceae</taxon>
        <taxon>Mesorhizobium</taxon>
    </lineage>
</organism>
<dbReference type="RefSeq" id="WP_322418009.1">
    <property type="nucleotide sequence ID" value="NZ_CP139858.1"/>
</dbReference>
<evidence type="ECO:0000313" key="2">
    <source>
        <dbReference type="Proteomes" id="UP001322481"/>
    </source>
</evidence>
<dbReference type="Proteomes" id="UP001322481">
    <property type="component" value="Chromosome"/>
</dbReference>
<keyword evidence="2" id="KW-1185">Reference proteome</keyword>
<evidence type="ECO:0000313" key="1">
    <source>
        <dbReference type="EMBL" id="WQB97364.1"/>
    </source>
</evidence>
<gene>
    <name evidence="1" type="ORF">U0R22_001488</name>
</gene>
<name>A0ABZ0VM34_9HYPH</name>
<proteinExistence type="predicted"/>
<reference evidence="1 2" key="1">
    <citation type="submission" date="2023-11" db="EMBL/GenBank/DDBJ databases">
        <authorList>
            <person name="Panchal A.K."/>
            <person name="Meaney J.S."/>
            <person name="Karas B.J."/>
            <person name="diCenzo G.C."/>
        </authorList>
    </citation>
    <scope>NUCLEOTIDE SEQUENCE [LARGE SCALE GENOMIC DNA]</scope>
    <source>
        <strain evidence="1 2">NZP2235</strain>
    </source>
</reference>
<protein>
    <submittedName>
        <fullName evidence="1">Uncharacterized protein</fullName>
    </submittedName>
</protein>
<dbReference type="EMBL" id="CP139858">
    <property type="protein sequence ID" value="WQB97364.1"/>
    <property type="molecule type" value="Genomic_DNA"/>
</dbReference>